<evidence type="ECO:0000256" key="3">
    <source>
        <dbReference type="ARBA" id="ARBA00022679"/>
    </source>
</evidence>
<dbReference type="GO" id="GO:0032259">
    <property type="term" value="P:methylation"/>
    <property type="evidence" value="ECO:0007669"/>
    <property type="project" value="UniProtKB-KW"/>
</dbReference>
<dbReference type="PANTHER" id="PTHR43453">
    <property type="entry name" value="RRNA METHYLASE-LIKE"/>
    <property type="match status" value="1"/>
</dbReference>
<feature type="binding site" evidence="7">
    <location>
        <position position="112"/>
    </location>
    <ligand>
        <name>S-adenosyl-L-methionine</name>
        <dbReference type="ChEBI" id="CHEBI:59789"/>
    </ligand>
</feature>
<comment type="similarity">
    <text evidence="7">Belongs to the class IV-like SAM-binding methyltransferase superfamily. RNA methyltransferase TrmH family.</text>
</comment>
<dbReference type="InterPro" id="IPR001537">
    <property type="entry name" value="SpoU_MeTrfase"/>
</dbReference>
<evidence type="ECO:0000256" key="7">
    <source>
        <dbReference type="HAMAP-Rule" id="MF_02060"/>
    </source>
</evidence>
<evidence type="ECO:0000256" key="5">
    <source>
        <dbReference type="ARBA" id="ARBA00022694"/>
    </source>
</evidence>
<evidence type="ECO:0000256" key="1">
    <source>
        <dbReference type="ARBA" id="ARBA00022555"/>
    </source>
</evidence>
<reference evidence="9 10" key="1">
    <citation type="submission" date="2021-01" db="EMBL/GenBank/DDBJ databases">
        <title>Carboxyliciviraga sp.nov., isolated from coastal sediments.</title>
        <authorList>
            <person name="Lu D."/>
            <person name="Zhang T."/>
        </authorList>
    </citation>
    <scope>NUCLEOTIDE SEQUENCE [LARGE SCALE GENOMIC DNA]</scope>
    <source>
        <strain evidence="9 10">N1Y132</strain>
    </source>
</reference>
<keyword evidence="5 7" id="KW-0819">tRNA processing</keyword>
<keyword evidence="1 7" id="KW-0820">tRNA-binding</keyword>
<evidence type="ECO:0000259" key="8">
    <source>
        <dbReference type="Pfam" id="PF00588"/>
    </source>
</evidence>
<sequence length="226" mass="26137">MITQLISFLEQFSADGRRLQFLDVAKQRTRYLTIVLEDIYQTQNASAVLRSCDCFGVQDVHIIENRNSFNINPQVVIGATKWLHLHRYNEEKNNTRQALRKLKDDGYRIVATSPHHNDVDLEALNLHNGKLAVVFGNERDGISEIVKEEADEFMKIPMFGFSESLNISVCTAISIQHITSQLRNSEISWQLPNNQLNELYLEWLKKSIKKSGLLIEEFNKRNNTNF</sequence>
<comment type="caution">
    <text evidence="7">Lacks conserved residue(s) required for the propagation of feature annotation.</text>
</comment>
<keyword evidence="10" id="KW-1185">Reference proteome</keyword>
<name>A0ABS1HQI0_9BACT</name>
<organism evidence="9 10">
    <name type="scientific">Carboxylicivirga marina</name>
    <dbReference type="NCBI Taxonomy" id="2800988"/>
    <lineage>
        <taxon>Bacteria</taxon>
        <taxon>Pseudomonadati</taxon>
        <taxon>Bacteroidota</taxon>
        <taxon>Bacteroidia</taxon>
        <taxon>Marinilabiliales</taxon>
        <taxon>Marinilabiliaceae</taxon>
        <taxon>Carboxylicivirga</taxon>
    </lineage>
</organism>
<comment type="caution">
    <text evidence="9">The sequence shown here is derived from an EMBL/GenBank/DDBJ whole genome shotgun (WGS) entry which is preliminary data.</text>
</comment>
<evidence type="ECO:0000313" key="9">
    <source>
        <dbReference type="EMBL" id="MBK3519875.1"/>
    </source>
</evidence>
<evidence type="ECO:0000256" key="4">
    <source>
        <dbReference type="ARBA" id="ARBA00022691"/>
    </source>
</evidence>
<dbReference type="Pfam" id="PF00588">
    <property type="entry name" value="SpoU_methylase"/>
    <property type="match status" value="1"/>
</dbReference>
<evidence type="ECO:0000256" key="2">
    <source>
        <dbReference type="ARBA" id="ARBA00022603"/>
    </source>
</evidence>
<dbReference type="Proteomes" id="UP000605676">
    <property type="component" value="Unassembled WGS sequence"/>
</dbReference>
<dbReference type="SUPFAM" id="SSF75217">
    <property type="entry name" value="alpha/beta knot"/>
    <property type="match status" value="1"/>
</dbReference>
<dbReference type="InterPro" id="IPR029026">
    <property type="entry name" value="tRNA_m1G_MTases_N"/>
</dbReference>
<dbReference type="EC" id="2.1.1.34" evidence="7"/>
<keyword evidence="2 7" id="KW-0489">Methyltransferase</keyword>
<evidence type="ECO:0000256" key="6">
    <source>
        <dbReference type="ARBA" id="ARBA00022884"/>
    </source>
</evidence>
<dbReference type="InterPro" id="IPR029028">
    <property type="entry name" value="Alpha/beta_knot_MTases"/>
</dbReference>
<evidence type="ECO:0000313" key="10">
    <source>
        <dbReference type="Proteomes" id="UP000605676"/>
    </source>
</evidence>
<keyword evidence="4 7" id="KW-0949">S-adenosyl-L-methionine</keyword>
<protein>
    <recommendedName>
        <fullName evidence="7">tRNA (guanosine(18)-2'-O)-methyltransferase</fullName>
        <ecNumber evidence="7">2.1.1.34</ecNumber>
    </recommendedName>
    <alternativeName>
        <fullName evidence="7">tRNA [Gm18] methyltransferase</fullName>
    </alternativeName>
</protein>
<dbReference type="EMBL" id="JAENRR010000100">
    <property type="protein sequence ID" value="MBK3519875.1"/>
    <property type="molecule type" value="Genomic_DNA"/>
</dbReference>
<comment type="catalytic activity">
    <reaction evidence="7">
        <text>guanosine(18) in tRNA + S-adenosyl-L-methionine = 2'-O-methylguanosine(18) in tRNA + S-adenosyl-L-homocysteine + H(+)</text>
        <dbReference type="Rhea" id="RHEA:20077"/>
        <dbReference type="Rhea" id="RHEA-COMP:10190"/>
        <dbReference type="Rhea" id="RHEA-COMP:10192"/>
        <dbReference type="ChEBI" id="CHEBI:15378"/>
        <dbReference type="ChEBI" id="CHEBI:57856"/>
        <dbReference type="ChEBI" id="CHEBI:59789"/>
        <dbReference type="ChEBI" id="CHEBI:74269"/>
        <dbReference type="ChEBI" id="CHEBI:74445"/>
        <dbReference type="EC" id="2.1.1.34"/>
    </reaction>
</comment>
<dbReference type="Gene3D" id="3.40.1280.10">
    <property type="match status" value="1"/>
</dbReference>
<dbReference type="RefSeq" id="WP_200467094.1">
    <property type="nucleotide sequence ID" value="NZ_JAENRR010000100.1"/>
</dbReference>
<feature type="binding site" evidence="7">
    <location>
        <position position="165"/>
    </location>
    <ligand>
        <name>S-adenosyl-L-methionine</name>
        <dbReference type="ChEBI" id="CHEBI:59789"/>
    </ligand>
</feature>
<dbReference type="InterPro" id="IPR033671">
    <property type="entry name" value="TrmH"/>
</dbReference>
<proteinExistence type="inferred from homology"/>
<keyword evidence="3 7" id="KW-0808">Transferase</keyword>
<feature type="binding site" evidence="7">
    <location>
        <position position="156"/>
    </location>
    <ligand>
        <name>S-adenosyl-L-methionine</name>
        <dbReference type="ChEBI" id="CHEBI:59789"/>
    </ligand>
</feature>
<dbReference type="GO" id="GO:0008168">
    <property type="term" value="F:methyltransferase activity"/>
    <property type="evidence" value="ECO:0007669"/>
    <property type="project" value="UniProtKB-KW"/>
</dbReference>
<comment type="function">
    <text evidence="7">Catalyzes the 2'-O methylation of guanosine at position 18 in tRNA.</text>
</comment>
<dbReference type="CDD" id="cd18092">
    <property type="entry name" value="SpoU-like_TrmH"/>
    <property type="match status" value="1"/>
</dbReference>
<gene>
    <name evidence="7" type="primary">trmH</name>
    <name evidence="9" type="ORF">JIV24_21225</name>
</gene>
<dbReference type="PANTHER" id="PTHR43453:SF1">
    <property type="entry name" value="TRNA_RRNA METHYLTRANSFERASE SPOU TYPE DOMAIN-CONTAINING PROTEIN"/>
    <property type="match status" value="1"/>
</dbReference>
<dbReference type="HAMAP" id="MF_02060">
    <property type="entry name" value="tRNA_methyltr_TrmH"/>
    <property type="match status" value="1"/>
</dbReference>
<accession>A0ABS1HQI0</accession>
<feature type="domain" description="tRNA/rRNA methyltransferase SpoU type" evidence="8">
    <location>
        <begin position="32"/>
        <end position="174"/>
    </location>
</feature>
<keyword evidence="6 7" id="KW-0694">RNA-binding</keyword>